<organism evidence="2 3">
    <name type="scientific">Ophiocordyceps unilateralis</name>
    <name type="common">Zombie-ant fungus</name>
    <name type="synonym">Torrubia unilateralis</name>
    <dbReference type="NCBI Taxonomy" id="268505"/>
    <lineage>
        <taxon>Eukaryota</taxon>
        <taxon>Fungi</taxon>
        <taxon>Dikarya</taxon>
        <taxon>Ascomycota</taxon>
        <taxon>Pezizomycotina</taxon>
        <taxon>Sordariomycetes</taxon>
        <taxon>Hypocreomycetidae</taxon>
        <taxon>Hypocreales</taxon>
        <taxon>Ophiocordycipitaceae</taxon>
        <taxon>Ophiocordyceps</taxon>
    </lineage>
</organism>
<keyword evidence="3" id="KW-1185">Reference proteome</keyword>
<evidence type="ECO:0000313" key="3">
    <source>
        <dbReference type="Proteomes" id="UP000037136"/>
    </source>
</evidence>
<reference evidence="2 3" key="1">
    <citation type="journal article" date="2015" name="BMC Genomics">
        <title>Gene expression during zombie ant biting behavior reflects the complexity underlying fungal parasitic behavioral manipulation.</title>
        <authorList>
            <person name="de Bekker C."/>
            <person name="Ohm R.A."/>
            <person name="Loreto R.G."/>
            <person name="Sebastian A."/>
            <person name="Albert I."/>
            <person name="Merrow M."/>
            <person name="Brachmann A."/>
            <person name="Hughes D.P."/>
        </authorList>
    </citation>
    <scope>NUCLEOTIDE SEQUENCE [LARGE SCALE GENOMIC DNA]</scope>
    <source>
        <strain evidence="2 3">SC16a</strain>
    </source>
</reference>
<name>A0A2A9P025_OPHUN</name>
<comment type="caution">
    <text evidence="2">The sequence shown here is derived from an EMBL/GenBank/DDBJ whole genome shotgun (WGS) entry which is preliminary data.</text>
</comment>
<dbReference type="PANTHER" id="PTHR38049">
    <property type="entry name" value="RICIN B LECTIN DOMAIN-CONTAINING PROTEIN"/>
    <property type="match status" value="1"/>
</dbReference>
<gene>
    <name evidence="2" type="ORF">XA68_11105</name>
</gene>
<feature type="chain" id="PRO_5013083564" evidence="1">
    <location>
        <begin position="21"/>
        <end position="202"/>
    </location>
</feature>
<keyword evidence="1" id="KW-0732">Signal</keyword>
<sequence length="202" mass="22117">MVIGLLAIAAIPTITGVGQAVSAQKKQNAAVKEQVKFHLTALVPSEETGLREVGVCVLKGGKMLLNLTEHETDDHKFCGYYFTYPSPEQDRGLVSTVSDEPPMLNWIYVNRETGAVQHGGRKETLGHVIGPWGWNGDETLLTLEGADGAFFAHYEDDDDGGWALYWDSDAVGLPDRTASCMRVKLRRRPLLGVESRYVRGGA</sequence>
<proteinExistence type="predicted"/>
<protein>
    <submittedName>
        <fullName evidence="2">Uncharacterized protein</fullName>
    </submittedName>
</protein>
<evidence type="ECO:0000256" key="1">
    <source>
        <dbReference type="SAM" id="SignalP"/>
    </source>
</evidence>
<feature type="signal peptide" evidence="1">
    <location>
        <begin position="1"/>
        <end position="20"/>
    </location>
</feature>
<reference evidence="2 3" key="2">
    <citation type="journal article" date="2017" name="Sci. Rep.">
        <title>Ant-infecting Ophiocordyceps genomes reveal a high diversity of potential behavioral manipulation genes and a possible major role for enterotoxins.</title>
        <authorList>
            <person name="de Bekker C."/>
            <person name="Ohm R.A."/>
            <person name="Evans H.C."/>
            <person name="Brachmann A."/>
            <person name="Hughes D.P."/>
        </authorList>
    </citation>
    <scope>NUCLEOTIDE SEQUENCE [LARGE SCALE GENOMIC DNA]</scope>
    <source>
        <strain evidence="2 3">SC16a</strain>
    </source>
</reference>
<dbReference type="OrthoDB" id="3928002at2759"/>
<dbReference type="PANTHER" id="PTHR38049:SF1">
    <property type="entry name" value="PROTEIN KINASE DOMAIN-CONTAINING PROTEIN"/>
    <property type="match status" value="1"/>
</dbReference>
<dbReference type="EMBL" id="LAZP02001340">
    <property type="protein sequence ID" value="PFH55004.1"/>
    <property type="molecule type" value="Genomic_DNA"/>
</dbReference>
<accession>A0A2A9P025</accession>
<dbReference type="STRING" id="268505.A0A2A9P025"/>
<evidence type="ECO:0000313" key="2">
    <source>
        <dbReference type="EMBL" id="PFH55004.1"/>
    </source>
</evidence>
<dbReference type="AlphaFoldDB" id="A0A2A9P025"/>
<dbReference type="Proteomes" id="UP000037136">
    <property type="component" value="Unassembled WGS sequence"/>
</dbReference>